<dbReference type="RefSeq" id="WP_343785249.1">
    <property type="nucleotide sequence ID" value="NZ_BAAAFH010000003.1"/>
</dbReference>
<reference evidence="1 2" key="1">
    <citation type="journal article" date="2019" name="Int. J. Syst. Evol. Microbiol.">
        <title>The Global Catalogue of Microorganisms (GCM) 10K type strain sequencing project: providing services to taxonomists for standard genome sequencing and annotation.</title>
        <authorList>
            <consortium name="The Broad Institute Genomics Platform"/>
            <consortium name="The Broad Institute Genome Sequencing Center for Infectious Disease"/>
            <person name="Wu L."/>
            <person name="Ma J."/>
        </authorList>
    </citation>
    <scope>NUCLEOTIDE SEQUENCE [LARGE SCALE GENOMIC DNA]</scope>
    <source>
        <strain evidence="1 2">JCM 16083</strain>
    </source>
</reference>
<dbReference type="EMBL" id="BAAAFH010000003">
    <property type="protein sequence ID" value="GAA0874347.1"/>
    <property type="molecule type" value="Genomic_DNA"/>
</dbReference>
<sequence>MIDRLGFFKRFLCFTIMVFLLNSCSDESSDTLKMKHLENENLYLKSQLKEIKLKFNNEVINPIIIENNYGEVITDKVSFAAFLAYDRPELIDSIEFNLYKLDTTSMELSRERTIKKKHIFKQDYIDVIDVEFENLNAGQYYVKGCFYVRDKIGDVRILEFRRKFTVNG</sequence>
<comment type="caution">
    <text evidence="1">The sequence shown here is derived from an EMBL/GenBank/DDBJ whole genome shotgun (WGS) entry which is preliminary data.</text>
</comment>
<proteinExistence type="predicted"/>
<organism evidence="1 2">
    <name type="scientific">Wandonia haliotis</name>
    <dbReference type="NCBI Taxonomy" id="574963"/>
    <lineage>
        <taxon>Bacteria</taxon>
        <taxon>Pseudomonadati</taxon>
        <taxon>Bacteroidota</taxon>
        <taxon>Flavobacteriia</taxon>
        <taxon>Flavobacteriales</taxon>
        <taxon>Crocinitomicaceae</taxon>
        <taxon>Wandonia</taxon>
    </lineage>
</organism>
<evidence type="ECO:0000313" key="2">
    <source>
        <dbReference type="Proteomes" id="UP001501126"/>
    </source>
</evidence>
<name>A0ABN1MMT6_9FLAO</name>
<dbReference type="Proteomes" id="UP001501126">
    <property type="component" value="Unassembled WGS sequence"/>
</dbReference>
<accession>A0ABN1MMT6</accession>
<protein>
    <recommendedName>
        <fullName evidence="3">Lipoprotein</fullName>
    </recommendedName>
</protein>
<gene>
    <name evidence="1" type="ORF">GCM10009118_07550</name>
</gene>
<evidence type="ECO:0008006" key="3">
    <source>
        <dbReference type="Google" id="ProtNLM"/>
    </source>
</evidence>
<keyword evidence="2" id="KW-1185">Reference proteome</keyword>
<evidence type="ECO:0000313" key="1">
    <source>
        <dbReference type="EMBL" id="GAA0874347.1"/>
    </source>
</evidence>